<proteinExistence type="predicted"/>
<dbReference type="PANTHER" id="PTHR31891:SF1">
    <property type="entry name" value="FORMAMIDASE C869.04-RELATED"/>
    <property type="match status" value="1"/>
</dbReference>
<dbReference type="SUPFAM" id="SSF141130">
    <property type="entry name" value="Acetamidase/Formamidase-like"/>
    <property type="match status" value="1"/>
</dbReference>
<dbReference type="PANTHER" id="PTHR31891">
    <property type="entry name" value="FORMAMIDASE C869.04-RELATED"/>
    <property type="match status" value="1"/>
</dbReference>
<dbReference type="KEGG" id="dka:DKAM_0712"/>
<sequence>MVDYLTRLVVIDESHVFYEFNPGLEPVARVKPGDLVVFKTLDALGGQVKSEEDTIEKIDFTRVNPATGPLYVEDTGPGDVLVVDVLSLEVSGRGVIVTAPGEGVLGERVDKAKTRVCMVNGDYVEFKSLKLPAWRMIGVIGVASDEKPSTGIPGRHGGNLDTKYITAGSRVYLPVFHEGGLLGIGDLHASMGHGEICVSACEVSGSVLVRVGVVKNTSLPWPIVDYGGSLYILVSMDSINDALREAARVAVETLSRALRIDWIDAYMLASLGVDVGVSQLVDPRKTAWARIPKHIVQPDILLKALSEIRPE</sequence>
<dbReference type="AlphaFoldDB" id="B8D4K7"/>
<dbReference type="STRING" id="490899.DKAM_0712"/>
<name>B8D4K7_DESA1</name>
<accession>B8D4K7</accession>
<keyword evidence="1" id="KW-0378">Hydrolase</keyword>
<dbReference type="eggNOG" id="arCOG01004">
    <property type="taxonomic scope" value="Archaea"/>
</dbReference>
<organism evidence="1 2">
    <name type="scientific">Desulfurococcus amylolyticus (strain DSM 18924 / JCM 16383 / VKM B-2413 / 1221n)</name>
    <name type="common">Desulfurococcus kamchatkensis</name>
    <dbReference type="NCBI Taxonomy" id="490899"/>
    <lineage>
        <taxon>Archaea</taxon>
        <taxon>Thermoproteota</taxon>
        <taxon>Thermoprotei</taxon>
        <taxon>Desulfurococcales</taxon>
        <taxon>Desulfurococcaceae</taxon>
        <taxon>Desulfurococcus</taxon>
    </lineage>
</organism>
<protein>
    <submittedName>
        <fullName evidence="1">Putative formamidase (Formamide amidohydrolase)</fullName>
    </submittedName>
</protein>
<dbReference type="HOGENOM" id="CLU_032013_1_0_2"/>
<dbReference type="InterPro" id="IPR004304">
    <property type="entry name" value="FmdA_AmdA"/>
</dbReference>
<dbReference type="EMBL" id="CP001140">
    <property type="protein sequence ID" value="ACL11038.1"/>
    <property type="molecule type" value="Genomic_DNA"/>
</dbReference>
<dbReference type="Gene3D" id="2.60.120.580">
    <property type="entry name" value="Acetamidase/Formamidase-like domains"/>
    <property type="match status" value="2"/>
</dbReference>
<dbReference type="Gene3D" id="3.10.28.20">
    <property type="entry name" value="Acetamidase/Formamidase-like domains"/>
    <property type="match status" value="1"/>
</dbReference>
<dbReference type="Pfam" id="PF03069">
    <property type="entry name" value="FmdA_AmdA"/>
    <property type="match status" value="2"/>
</dbReference>
<reference evidence="1 2" key="1">
    <citation type="journal article" date="2009" name="J. Bacteriol.">
        <title>Complete genome sequence of the anaerobic, protein-degrading hyperthermophilic crenarchaeon Desulfurococcus kamchatkensis.</title>
        <authorList>
            <person name="Ravin N.V."/>
            <person name="Mardanov A.V."/>
            <person name="Beletsky A.V."/>
            <person name="Kublanov I.V."/>
            <person name="Kolganova T.V."/>
            <person name="Lebedinsky A.V."/>
            <person name="Chernyh N.A."/>
            <person name="Bonch-Osmolovskaya E.A."/>
            <person name="Skryabin K.G."/>
        </authorList>
    </citation>
    <scope>NUCLEOTIDE SEQUENCE [LARGE SCALE GENOMIC DNA]</scope>
    <source>
        <strain evidence="2">DSM 18924 / JCM 16383 / VKM B-2413 / 1221n</strain>
    </source>
</reference>
<evidence type="ECO:0000313" key="2">
    <source>
        <dbReference type="Proteomes" id="UP000006903"/>
    </source>
</evidence>
<gene>
    <name evidence="1" type="ordered locus">DKAM_0712</name>
</gene>
<dbReference type="Proteomes" id="UP000006903">
    <property type="component" value="Chromosome"/>
</dbReference>
<evidence type="ECO:0000313" key="1">
    <source>
        <dbReference type="EMBL" id="ACL11038.1"/>
    </source>
</evidence>
<dbReference type="GO" id="GO:0016811">
    <property type="term" value="F:hydrolase activity, acting on carbon-nitrogen (but not peptide) bonds, in linear amides"/>
    <property type="evidence" value="ECO:0007669"/>
    <property type="project" value="InterPro"/>
</dbReference>